<evidence type="ECO:0000313" key="3">
    <source>
        <dbReference type="Proteomes" id="UP000003880"/>
    </source>
</evidence>
<proteinExistence type="predicted"/>
<name>D4BL37_9ENTR</name>
<accession>D4BL37</accession>
<dbReference type="HOGENOM" id="CLU_2971154_0_0_6"/>
<comment type="caution">
    <text evidence="2">The sequence shown here is derived from an EMBL/GenBank/DDBJ whole genome shotgun (WGS) entry which is preliminary data.</text>
</comment>
<keyword evidence="1" id="KW-0472">Membrane</keyword>
<sequence>MAALILRYPLNSLKPYQKLTSIFIKRPSGIFQQNKFHQALMSAFSVLLLILLAINVRI</sequence>
<keyword evidence="1" id="KW-0812">Transmembrane</keyword>
<reference evidence="2 3" key="1">
    <citation type="submission" date="2010-02" db="EMBL/GenBank/DDBJ databases">
        <authorList>
            <person name="Weinstock G."/>
            <person name="Sodergren E."/>
            <person name="Clifton S."/>
            <person name="Fulton L."/>
            <person name="Fulton B."/>
            <person name="Courtney L."/>
            <person name="Fronick C."/>
            <person name="Harrison M."/>
            <person name="Strong C."/>
            <person name="Farmer C."/>
            <person name="Delahaunty K."/>
            <person name="Markovic C."/>
            <person name="Hall O."/>
            <person name="Minx P."/>
            <person name="Tomlinson C."/>
            <person name="Mitreva M."/>
            <person name="Nelson J."/>
            <person name="Hou S."/>
            <person name="Wollam A."/>
            <person name="Pepin K.H."/>
            <person name="Johnson M."/>
            <person name="Bhonagiri V."/>
            <person name="Zhang X."/>
            <person name="Suruliraj S."/>
            <person name="Warren W."/>
            <person name="Chinwalla A."/>
            <person name="Mardis E.R."/>
            <person name="Wilson R.K."/>
        </authorList>
    </citation>
    <scope>NUCLEOTIDE SEQUENCE [LARGE SCALE GENOMIC DNA]</scope>
    <source>
        <strain evidence="2 3">ATCC 29220</strain>
    </source>
</reference>
<dbReference type="AlphaFoldDB" id="D4BL37"/>
<evidence type="ECO:0000256" key="1">
    <source>
        <dbReference type="SAM" id="Phobius"/>
    </source>
</evidence>
<keyword evidence="1" id="KW-1133">Transmembrane helix</keyword>
<protein>
    <submittedName>
        <fullName evidence="2">Uncharacterized protein</fullName>
    </submittedName>
</protein>
<dbReference type="EMBL" id="ABWL02000042">
    <property type="protein sequence ID" value="EFE05356.1"/>
    <property type="molecule type" value="Genomic_DNA"/>
</dbReference>
<gene>
    <name evidence="2" type="ORF">CIT292_11277</name>
</gene>
<organism evidence="2 3">
    <name type="scientific">Citrobacter youngae ATCC 29220</name>
    <dbReference type="NCBI Taxonomy" id="500640"/>
    <lineage>
        <taxon>Bacteria</taxon>
        <taxon>Pseudomonadati</taxon>
        <taxon>Pseudomonadota</taxon>
        <taxon>Gammaproteobacteria</taxon>
        <taxon>Enterobacterales</taxon>
        <taxon>Enterobacteriaceae</taxon>
        <taxon>Citrobacter</taxon>
        <taxon>Citrobacter freundii complex</taxon>
    </lineage>
</organism>
<feature type="transmembrane region" description="Helical" evidence="1">
    <location>
        <begin position="36"/>
        <end position="56"/>
    </location>
</feature>
<dbReference type="Proteomes" id="UP000003880">
    <property type="component" value="Unassembled WGS sequence"/>
</dbReference>
<evidence type="ECO:0000313" key="2">
    <source>
        <dbReference type="EMBL" id="EFE05356.1"/>
    </source>
</evidence>